<keyword evidence="3" id="KW-1185">Reference proteome</keyword>
<name>A0A1D9DZM9_9MICO</name>
<dbReference type="EMBL" id="CP015208">
    <property type="protein sequence ID" value="AOY56251.1"/>
    <property type="molecule type" value="Genomic_DNA"/>
</dbReference>
<dbReference type="STRING" id="535712.A4Z71_04635"/>
<dbReference type="AlphaFoldDB" id="A0A1D9DZM9"/>
<keyword evidence="1" id="KW-0472">Membrane</keyword>
<gene>
    <name evidence="2" type="ORF">A4Z71_04635</name>
</gene>
<sequence length="122" mass="13319">MIDWFYQLQLWVAVAAGLVALIFGLIGRIPSGFTVALSAVVELGLVIQLAVSISMVFLGFVAKQDTVEFFAYLIVALMVPVGAVFWALIERGRWSTVVLGVGSLTVAVMLVRMWQIWTGSQI</sequence>
<dbReference type="RefSeq" id="WP_070954759.1">
    <property type="nucleotide sequence ID" value="NZ_CP015208.1"/>
</dbReference>
<feature type="transmembrane region" description="Helical" evidence="1">
    <location>
        <begin position="6"/>
        <end position="26"/>
    </location>
</feature>
<feature type="transmembrane region" description="Helical" evidence="1">
    <location>
        <begin position="69"/>
        <end position="89"/>
    </location>
</feature>
<dbReference type="Proteomes" id="UP000243784">
    <property type="component" value="Chromosome"/>
</dbReference>
<evidence type="ECO:0000313" key="2">
    <source>
        <dbReference type="EMBL" id="AOY56251.1"/>
    </source>
</evidence>
<dbReference type="KEGG" id="rpla:A4Z71_04635"/>
<feature type="transmembrane region" description="Helical" evidence="1">
    <location>
        <begin position="33"/>
        <end position="57"/>
    </location>
</feature>
<organism evidence="2 3">
    <name type="scientific">Candidatus Rhodoluna planktonica</name>
    <dbReference type="NCBI Taxonomy" id="535712"/>
    <lineage>
        <taxon>Bacteria</taxon>
        <taxon>Bacillati</taxon>
        <taxon>Actinomycetota</taxon>
        <taxon>Actinomycetes</taxon>
        <taxon>Micrococcales</taxon>
        <taxon>Microbacteriaceae</taxon>
        <taxon>Luna cluster</taxon>
        <taxon>Luna-1 subcluster</taxon>
        <taxon>Rhodoluna</taxon>
    </lineage>
</organism>
<keyword evidence="1" id="KW-0812">Transmembrane</keyword>
<proteinExistence type="predicted"/>
<feature type="transmembrane region" description="Helical" evidence="1">
    <location>
        <begin position="96"/>
        <end position="117"/>
    </location>
</feature>
<evidence type="ECO:0000256" key="1">
    <source>
        <dbReference type="SAM" id="Phobius"/>
    </source>
</evidence>
<keyword evidence="1" id="KW-1133">Transmembrane helix</keyword>
<evidence type="ECO:0000313" key="3">
    <source>
        <dbReference type="Proteomes" id="UP000243784"/>
    </source>
</evidence>
<accession>A0A1D9DZM9</accession>
<reference evidence="2 3" key="1">
    <citation type="journal article" date="2016" name="Biochim. Biophys. Acta">
        <title>Photochemical characterization of actinorhodopsin and its functional existence in the natural host.</title>
        <authorList>
            <person name="Nakamura S."/>
            <person name="Kikukawa T."/>
            <person name="Tamogami J."/>
            <person name="Kamiya M."/>
            <person name="Aizawa T."/>
            <person name="Hahn M.W."/>
            <person name="Ihara K."/>
            <person name="Kamo N."/>
            <person name="Demura M."/>
        </authorList>
    </citation>
    <scope>NUCLEOTIDE SEQUENCE [LARGE SCALE GENOMIC DNA]</scope>
    <source>
        <strain evidence="2 3">MWH-Dar1</strain>
    </source>
</reference>
<dbReference type="OrthoDB" id="5197832at2"/>
<protein>
    <submittedName>
        <fullName evidence="2">Uncharacterized protein</fullName>
    </submittedName>
</protein>